<gene>
    <name evidence="1" type="ORF">B0H16DRAFT_1711292</name>
</gene>
<evidence type="ECO:0000313" key="2">
    <source>
        <dbReference type="Proteomes" id="UP001215598"/>
    </source>
</evidence>
<dbReference type="EMBL" id="JARKIB010000006">
    <property type="protein sequence ID" value="KAJ7778944.1"/>
    <property type="molecule type" value="Genomic_DNA"/>
</dbReference>
<evidence type="ECO:0000313" key="1">
    <source>
        <dbReference type="EMBL" id="KAJ7778944.1"/>
    </source>
</evidence>
<reference evidence="1" key="1">
    <citation type="submission" date="2023-03" db="EMBL/GenBank/DDBJ databases">
        <title>Massive genome expansion in bonnet fungi (Mycena s.s.) driven by repeated elements and novel gene families across ecological guilds.</title>
        <authorList>
            <consortium name="Lawrence Berkeley National Laboratory"/>
            <person name="Harder C.B."/>
            <person name="Miyauchi S."/>
            <person name="Viragh M."/>
            <person name="Kuo A."/>
            <person name="Thoen E."/>
            <person name="Andreopoulos B."/>
            <person name="Lu D."/>
            <person name="Skrede I."/>
            <person name="Drula E."/>
            <person name="Henrissat B."/>
            <person name="Morin E."/>
            <person name="Kohler A."/>
            <person name="Barry K."/>
            <person name="LaButti K."/>
            <person name="Morin E."/>
            <person name="Salamov A."/>
            <person name="Lipzen A."/>
            <person name="Mereny Z."/>
            <person name="Hegedus B."/>
            <person name="Baldrian P."/>
            <person name="Stursova M."/>
            <person name="Weitz H."/>
            <person name="Taylor A."/>
            <person name="Grigoriev I.V."/>
            <person name="Nagy L.G."/>
            <person name="Martin F."/>
            <person name="Kauserud H."/>
        </authorList>
    </citation>
    <scope>NUCLEOTIDE SEQUENCE</scope>
    <source>
        <strain evidence="1">CBHHK182m</strain>
    </source>
</reference>
<organism evidence="1 2">
    <name type="scientific">Mycena metata</name>
    <dbReference type="NCBI Taxonomy" id="1033252"/>
    <lineage>
        <taxon>Eukaryota</taxon>
        <taxon>Fungi</taxon>
        <taxon>Dikarya</taxon>
        <taxon>Basidiomycota</taxon>
        <taxon>Agaricomycotina</taxon>
        <taxon>Agaricomycetes</taxon>
        <taxon>Agaricomycetidae</taxon>
        <taxon>Agaricales</taxon>
        <taxon>Marasmiineae</taxon>
        <taxon>Mycenaceae</taxon>
        <taxon>Mycena</taxon>
    </lineage>
</organism>
<proteinExistence type="predicted"/>
<dbReference type="AlphaFoldDB" id="A0AAD7K8C5"/>
<accession>A0AAD7K8C5</accession>
<sequence>MHAYALHTGAPTCAVFAALAFTDAPYMRASHMHRAAVPARADVAAFVAPTPYTSETPRVRPELRGCGACSAPALVTGHVSTVDRIPHEAALILILQ</sequence>
<protein>
    <submittedName>
        <fullName evidence="1">Uncharacterized protein</fullName>
    </submittedName>
</protein>
<dbReference type="Proteomes" id="UP001215598">
    <property type="component" value="Unassembled WGS sequence"/>
</dbReference>
<name>A0AAD7K8C5_9AGAR</name>
<comment type="caution">
    <text evidence="1">The sequence shown here is derived from an EMBL/GenBank/DDBJ whole genome shotgun (WGS) entry which is preliminary data.</text>
</comment>
<keyword evidence="2" id="KW-1185">Reference proteome</keyword>